<name>A0ABS7C7H6_9BACL</name>
<gene>
    <name evidence="1" type="ORF">K0U00_21825</name>
</gene>
<feature type="non-terminal residue" evidence="1">
    <location>
        <position position="84"/>
    </location>
</feature>
<evidence type="ECO:0000313" key="1">
    <source>
        <dbReference type="EMBL" id="MBW7456680.1"/>
    </source>
</evidence>
<proteinExistence type="predicted"/>
<keyword evidence="2" id="KW-1185">Reference proteome</keyword>
<reference evidence="1 2" key="1">
    <citation type="submission" date="2021-07" db="EMBL/GenBank/DDBJ databases">
        <title>Paenibacillus radiodurans sp. nov., isolated from the southeastern edge of Tengger Desert.</title>
        <authorList>
            <person name="Zhang G."/>
        </authorList>
    </citation>
    <scope>NUCLEOTIDE SEQUENCE [LARGE SCALE GENOMIC DNA]</scope>
    <source>
        <strain evidence="1 2">CCM 7311</strain>
    </source>
</reference>
<accession>A0ABS7C7H6</accession>
<evidence type="ECO:0000313" key="2">
    <source>
        <dbReference type="Proteomes" id="UP001519887"/>
    </source>
</evidence>
<dbReference type="EMBL" id="JAHZIK010000639">
    <property type="protein sequence ID" value="MBW7456680.1"/>
    <property type="molecule type" value="Genomic_DNA"/>
</dbReference>
<protein>
    <recommendedName>
        <fullName evidence="3">SAF domain-containing protein</fullName>
    </recommendedName>
</protein>
<sequence length="84" mass="9180">MNPVMKNKTKHSHWKGLMIAVVIACILAAAGWEIFRMLVAEQDISKLAEPLPAATILYEASGKEASRIALGTIEAVRYESLPKS</sequence>
<dbReference type="Proteomes" id="UP001519887">
    <property type="component" value="Unassembled WGS sequence"/>
</dbReference>
<comment type="caution">
    <text evidence="1">The sequence shown here is derived from an EMBL/GenBank/DDBJ whole genome shotgun (WGS) entry which is preliminary data.</text>
</comment>
<organism evidence="1 2">
    <name type="scientific">Paenibacillus sepulcri</name>
    <dbReference type="NCBI Taxonomy" id="359917"/>
    <lineage>
        <taxon>Bacteria</taxon>
        <taxon>Bacillati</taxon>
        <taxon>Bacillota</taxon>
        <taxon>Bacilli</taxon>
        <taxon>Bacillales</taxon>
        <taxon>Paenibacillaceae</taxon>
        <taxon>Paenibacillus</taxon>
    </lineage>
</organism>
<evidence type="ECO:0008006" key="3">
    <source>
        <dbReference type="Google" id="ProtNLM"/>
    </source>
</evidence>